<evidence type="ECO:0000313" key="1">
    <source>
        <dbReference type="EMBL" id="RDU21886.1"/>
    </source>
</evidence>
<name>A0A371AQM9_9FIRM</name>
<dbReference type="EMBL" id="QRCT01000051">
    <property type="protein sequence ID" value="RDU21886.1"/>
    <property type="molecule type" value="Genomic_DNA"/>
</dbReference>
<protein>
    <submittedName>
        <fullName evidence="1">Uncharacterized protein</fullName>
    </submittedName>
</protein>
<organism evidence="1 2">
    <name type="scientific">Anaerosacchariphilus polymeriproducens</name>
    <dbReference type="NCBI Taxonomy" id="1812858"/>
    <lineage>
        <taxon>Bacteria</taxon>
        <taxon>Bacillati</taxon>
        <taxon>Bacillota</taxon>
        <taxon>Clostridia</taxon>
        <taxon>Lachnospirales</taxon>
        <taxon>Lachnospiraceae</taxon>
        <taxon>Anaerosacchariphilus</taxon>
    </lineage>
</organism>
<proteinExistence type="predicted"/>
<evidence type="ECO:0000313" key="2">
    <source>
        <dbReference type="Proteomes" id="UP000255036"/>
    </source>
</evidence>
<accession>A0A371AQM9</accession>
<gene>
    <name evidence="1" type="ORF">DWV06_18055</name>
</gene>
<dbReference type="RefSeq" id="WP_115483618.1">
    <property type="nucleotide sequence ID" value="NZ_QRCT01000051.1"/>
</dbReference>
<keyword evidence="2" id="KW-1185">Reference proteome</keyword>
<reference evidence="1 2" key="1">
    <citation type="submission" date="2018-07" db="EMBL/GenBank/DDBJ databases">
        <title>Anaerosacharophilus polymeroproducens gen. nov. sp. nov., an anaerobic bacterium isolated from salt field.</title>
        <authorList>
            <person name="Kim W."/>
            <person name="Yang S.-H."/>
            <person name="Oh J."/>
            <person name="Lee J.-H."/>
            <person name="Kwon K.K."/>
        </authorList>
    </citation>
    <scope>NUCLEOTIDE SEQUENCE [LARGE SCALE GENOMIC DNA]</scope>
    <source>
        <strain evidence="1 2">MCWD5</strain>
    </source>
</reference>
<dbReference type="Proteomes" id="UP000255036">
    <property type="component" value="Unassembled WGS sequence"/>
</dbReference>
<sequence>MKIKYNMELNLPSNSVALENAEMSYVDGGCHTEKKCWGKRIFFSAKECSIIARRGNIKCNKDYSSIIGVPVIINNGCITINGSTINISNNATWTSSCQSGMYIDFNSSTCQTSYGFGC</sequence>
<comment type="caution">
    <text evidence="1">The sequence shown here is derived from an EMBL/GenBank/DDBJ whole genome shotgun (WGS) entry which is preliminary data.</text>
</comment>
<dbReference type="AlphaFoldDB" id="A0A371AQM9"/>